<keyword evidence="3" id="KW-1185">Reference proteome</keyword>
<gene>
    <name evidence="2" type="ORF">VHEMI07847</name>
</gene>
<dbReference type="HOGENOM" id="CLU_024272_1_0_1"/>
<feature type="compositionally biased region" description="Polar residues" evidence="1">
    <location>
        <begin position="157"/>
        <end position="174"/>
    </location>
</feature>
<evidence type="ECO:0000313" key="2">
    <source>
        <dbReference type="EMBL" id="CEJ92179.1"/>
    </source>
</evidence>
<dbReference type="EMBL" id="CDHN01000004">
    <property type="protein sequence ID" value="CEJ92179.1"/>
    <property type="molecule type" value="Genomic_DNA"/>
</dbReference>
<dbReference type="OrthoDB" id="5229017at2759"/>
<reference evidence="2 3" key="1">
    <citation type="journal article" date="2015" name="Genome Announc.">
        <title>Draft Genome Sequence and Gene Annotation of the Entomopathogenic Fungus Verticillium hemipterigenum.</title>
        <authorList>
            <person name="Horn F."/>
            <person name="Habel A."/>
            <person name="Scharf D.H."/>
            <person name="Dworschak J."/>
            <person name="Brakhage A.A."/>
            <person name="Guthke R."/>
            <person name="Hertweck C."/>
            <person name="Linde J."/>
        </authorList>
    </citation>
    <scope>NUCLEOTIDE SEQUENCE [LARGE SCALE GENOMIC DNA]</scope>
</reference>
<name>A0A0A1TBR5_9HYPO</name>
<feature type="region of interest" description="Disordered" evidence="1">
    <location>
        <begin position="267"/>
        <end position="291"/>
    </location>
</feature>
<dbReference type="AlphaFoldDB" id="A0A0A1TBR5"/>
<sequence>MEQETCSVLGYDSFDSCVVDSEFVLEMGSVRENSSPQRRQITESPRPQSSTVRRMKSFRPSSLSPKKTPSKQPLQIRMNLTESQMDKITDSFTAKIQAFAVEQDQPKGSTGMTRDSVSSAPASGTIASYTSTSPLDVSTRPTSHGRPANIAHRRQKTSPTPLQILSPSMGSSTLRRPPLERMDTLQSPLTSRVVKEDQQRLTEEKSMAHDSKLEVSPLELPVRRTSVGVPKRNDSLYNTHGHWAQIAATGFSPSSPTTHNLQRTASQREVTLEVKPSPADNRSQVGRFTNLPTGSVQSPLFSPLSLYFRTQDLRHVKLGQKILIGKNGWLERPDESLASDRKASPAKHRNGIFDSIRKVARDITDLNPHKRAQSVSRFANVSHTPISLDTREQSLLYCELEYHLTGSLNDFIALELEKGHLIPDNFKKIADRWSQQGRARVVGFRFDLETQIDLILLHLNEFSFTGIRQGQPSEIARVLGQMKSNAREMRIRTFCQPDSTVERHLTDAQALFETIQISEAAKTAMAEIINFFQAIVEREHTKRR</sequence>
<feature type="compositionally biased region" description="Low complexity" evidence="1">
    <location>
        <begin position="60"/>
        <end position="73"/>
    </location>
</feature>
<protein>
    <submittedName>
        <fullName evidence="2">Uncharacterized protein</fullName>
    </submittedName>
</protein>
<dbReference type="STRING" id="1531966.A0A0A1TBR5"/>
<feature type="compositionally biased region" description="Polar residues" evidence="1">
    <location>
        <begin position="31"/>
        <end position="52"/>
    </location>
</feature>
<evidence type="ECO:0000313" key="3">
    <source>
        <dbReference type="Proteomes" id="UP000039046"/>
    </source>
</evidence>
<feature type="compositionally biased region" description="Polar residues" evidence="1">
    <location>
        <begin position="280"/>
        <end position="291"/>
    </location>
</feature>
<dbReference type="Proteomes" id="UP000039046">
    <property type="component" value="Unassembled WGS sequence"/>
</dbReference>
<feature type="compositionally biased region" description="Polar residues" evidence="1">
    <location>
        <begin position="106"/>
        <end position="142"/>
    </location>
</feature>
<feature type="region of interest" description="Disordered" evidence="1">
    <location>
        <begin position="31"/>
        <end position="73"/>
    </location>
</feature>
<feature type="region of interest" description="Disordered" evidence="1">
    <location>
        <begin position="103"/>
        <end position="176"/>
    </location>
</feature>
<evidence type="ECO:0000256" key="1">
    <source>
        <dbReference type="SAM" id="MobiDB-lite"/>
    </source>
</evidence>
<accession>A0A0A1TBR5</accession>
<organism evidence="2 3">
    <name type="scientific">[Torrubiella] hemipterigena</name>
    <dbReference type="NCBI Taxonomy" id="1531966"/>
    <lineage>
        <taxon>Eukaryota</taxon>
        <taxon>Fungi</taxon>
        <taxon>Dikarya</taxon>
        <taxon>Ascomycota</taxon>
        <taxon>Pezizomycotina</taxon>
        <taxon>Sordariomycetes</taxon>
        <taxon>Hypocreomycetidae</taxon>
        <taxon>Hypocreales</taxon>
        <taxon>Clavicipitaceae</taxon>
        <taxon>Clavicipitaceae incertae sedis</taxon>
        <taxon>'Torrubiella' clade</taxon>
    </lineage>
</organism>
<proteinExistence type="predicted"/>